<accession>A0ABU1MNZ3</accession>
<keyword evidence="6 8" id="KW-0472">Membrane</keyword>
<evidence type="ECO:0000256" key="4">
    <source>
        <dbReference type="ARBA" id="ARBA00022692"/>
    </source>
</evidence>
<keyword evidence="13" id="KW-1185">Reference proteome</keyword>
<dbReference type="PANTHER" id="PTHR47234:SF2">
    <property type="entry name" value="TONB-DEPENDENT RECEPTOR"/>
    <property type="match status" value="1"/>
</dbReference>
<evidence type="ECO:0000313" key="13">
    <source>
        <dbReference type="Proteomes" id="UP001184150"/>
    </source>
</evidence>
<comment type="similarity">
    <text evidence="8 9">Belongs to the TonB-dependent receptor family.</text>
</comment>
<dbReference type="Pfam" id="PF07715">
    <property type="entry name" value="Plug"/>
    <property type="match status" value="1"/>
</dbReference>
<reference evidence="12 13" key="1">
    <citation type="submission" date="2023-07" db="EMBL/GenBank/DDBJ databases">
        <title>Sorghum-associated microbial communities from plants grown in Nebraska, USA.</title>
        <authorList>
            <person name="Schachtman D."/>
        </authorList>
    </citation>
    <scope>NUCLEOTIDE SEQUENCE [LARGE SCALE GENOMIC DNA]</scope>
    <source>
        <strain evidence="12 13">DS1027</strain>
    </source>
</reference>
<dbReference type="Proteomes" id="UP001184150">
    <property type="component" value="Unassembled WGS sequence"/>
</dbReference>
<dbReference type="InterPro" id="IPR000531">
    <property type="entry name" value="Beta-barrel_TonB"/>
</dbReference>
<keyword evidence="3 8" id="KW-1134">Transmembrane beta strand</keyword>
<dbReference type="Gene3D" id="2.170.130.10">
    <property type="entry name" value="TonB-dependent receptor, plug domain"/>
    <property type="match status" value="1"/>
</dbReference>
<evidence type="ECO:0000259" key="10">
    <source>
        <dbReference type="Pfam" id="PF00593"/>
    </source>
</evidence>
<evidence type="ECO:0000256" key="6">
    <source>
        <dbReference type="ARBA" id="ARBA00023136"/>
    </source>
</evidence>
<sequence>MARRVLRRHPWLRLPGDGDQEVHMKGYHGIKHNLLVGTAFSMGVMGWHGAAAAQATPAQATPPADQAAPEAKPQEIVVTGSYLGNIRQENRASPILAVDNAAIARTGSSSIGDLTRFIPQNVGSTGGLQDLSKGGADTRDTRSANLRGLGAGSTLVLLNGRRVTPQAGDDYVNLNSLTPDIAIQRVEVLLDGASSTYGADAVAGVFNVLTDTKFNGFKTSAQFTSMADSPAWNVQAMMGVGNDRFHTVLSASYRFQDNLQNSDRAVTNFFNPTAAGYPGSYLLTGRPLTATGGHMVINGNDYTALYDANKSATGTLKVVDPNCGADGTNSIYAPTGGAAFGLGNCLYNFQPKNPIRPRARSVNIHNDTTFEINDANTLFAELSYYHQDSERFGVPSYAQNAGNATMPASNPYNPFGVDVLFYGRAIGAQGFPGGYEYRVMRDTVNQQHYVLGARGNLVGRWKYLATATYSASQTIARDRDTDMNMFQAALRGYGGPNCNTNFLGGGSGAVPGKGSCLYYSPFQANLSQMDPSLIYNLQSDVFTDFKREYYIAEAVVNGPLASIAGHEINVALGAQYRREKSTTNYSDLLLSGYGGFLGKHLNTAFSREVKSVFAEANYQPIDSLTLNVAGRYEDAGGYSKAVPKVAANWHPVDWFSLRGSYSKAFQAPSLANGSASLIGTNVVNVTDPVDGTTSFRTIQTYGNPNLKPQSSTVYNLGATFVPTRGARFSIDYWKYQFNNQISTQNPQQVVNTAPNGAAVLRDPLTGTLQSVVVTSFNAPSGTKTSGIDIQGQYAFDAGQLHLTLRDTLTYLLAYDVDTGILRRDANGNITGSVVYDGVGYRNAFVQSPTSSSAAPRWRSVAGIDAGYGPHTLSLTWRYTAGVKDDYGQSLNTAGTGAVVPAVTTKVSAFSVFDAQYSLNFGHDDRYALTLGMINIFNTAPGFAKYNGYLPSIADPFGRQVYARIAARF</sequence>
<dbReference type="RefSeq" id="WP_309805737.1">
    <property type="nucleotide sequence ID" value="NZ_JAVDRD010000007.1"/>
</dbReference>
<evidence type="ECO:0000256" key="3">
    <source>
        <dbReference type="ARBA" id="ARBA00022452"/>
    </source>
</evidence>
<dbReference type="PROSITE" id="PS52016">
    <property type="entry name" value="TONB_DEPENDENT_REC_3"/>
    <property type="match status" value="1"/>
</dbReference>
<evidence type="ECO:0000256" key="5">
    <source>
        <dbReference type="ARBA" id="ARBA00023077"/>
    </source>
</evidence>
<gene>
    <name evidence="12" type="ORF">J2792_002954</name>
</gene>
<comment type="subcellular location">
    <subcellularLocation>
        <location evidence="1 8">Cell outer membrane</location>
        <topology evidence="1 8">Multi-pass membrane protein</topology>
    </subcellularLocation>
</comment>
<dbReference type="PANTHER" id="PTHR47234">
    <property type="match status" value="1"/>
</dbReference>
<dbReference type="Pfam" id="PF00593">
    <property type="entry name" value="TonB_dep_Rec_b-barrel"/>
    <property type="match status" value="1"/>
</dbReference>
<dbReference type="Gene3D" id="2.40.170.20">
    <property type="entry name" value="TonB-dependent receptor, beta-barrel domain"/>
    <property type="match status" value="1"/>
</dbReference>
<comment type="caution">
    <text evidence="12">The sequence shown here is derived from an EMBL/GenBank/DDBJ whole genome shotgun (WGS) entry which is preliminary data.</text>
</comment>
<evidence type="ECO:0000256" key="7">
    <source>
        <dbReference type="ARBA" id="ARBA00023237"/>
    </source>
</evidence>
<keyword evidence="4 8" id="KW-0812">Transmembrane</keyword>
<keyword evidence="5 9" id="KW-0798">TonB box</keyword>
<evidence type="ECO:0000256" key="2">
    <source>
        <dbReference type="ARBA" id="ARBA00022448"/>
    </source>
</evidence>
<name>A0ABU1MNZ3_9SPHN</name>
<organism evidence="12 13">
    <name type="scientific">Novosphingobium capsulatum</name>
    <dbReference type="NCBI Taxonomy" id="13688"/>
    <lineage>
        <taxon>Bacteria</taxon>
        <taxon>Pseudomonadati</taxon>
        <taxon>Pseudomonadota</taxon>
        <taxon>Alphaproteobacteria</taxon>
        <taxon>Sphingomonadales</taxon>
        <taxon>Sphingomonadaceae</taxon>
        <taxon>Novosphingobium</taxon>
    </lineage>
</organism>
<proteinExistence type="inferred from homology"/>
<feature type="domain" description="TonB-dependent receptor-like beta-barrel" evidence="10">
    <location>
        <begin position="409"/>
        <end position="935"/>
    </location>
</feature>
<dbReference type="InterPro" id="IPR036942">
    <property type="entry name" value="Beta-barrel_TonB_sf"/>
</dbReference>
<evidence type="ECO:0000259" key="11">
    <source>
        <dbReference type="Pfam" id="PF07715"/>
    </source>
</evidence>
<dbReference type="SUPFAM" id="SSF56935">
    <property type="entry name" value="Porins"/>
    <property type="match status" value="1"/>
</dbReference>
<evidence type="ECO:0000256" key="9">
    <source>
        <dbReference type="RuleBase" id="RU003357"/>
    </source>
</evidence>
<evidence type="ECO:0000256" key="1">
    <source>
        <dbReference type="ARBA" id="ARBA00004571"/>
    </source>
</evidence>
<protein>
    <submittedName>
        <fullName evidence="12">Iron complex outermembrane receptor protein</fullName>
    </submittedName>
</protein>
<keyword evidence="7 8" id="KW-0998">Cell outer membrane</keyword>
<feature type="domain" description="TonB-dependent receptor plug" evidence="11">
    <location>
        <begin position="92"/>
        <end position="205"/>
    </location>
</feature>
<evidence type="ECO:0000313" key="12">
    <source>
        <dbReference type="EMBL" id="MDR6512071.1"/>
    </source>
</evidence>
<dbReference type="InterPro" id="IPR037066">
    <property type="entry name" value="Plug_dom_sf"/>
</dbReference>
<dbReference type="InterPro" id="IPR039426">
    <property type="entry name" value="TonB-dep_rcpt-like"/>
</dbReference>
<dbReference type="InterPro" id="IPR012910">
    <property type="entry name" value="Plug_dom"/>
</dbReference>
<keyword evidence="2 8" id="KW-0813">Transport</keyword>
<dbReference type="EMBL" id="JAVDRD010000007">
    <property type="protein sequence ID" value="MDR6512071.1"/>
    <property type="molecule type" value="Genomic_DNA"/>
</dbReference>
<keyword evidence="12" id="KW-0675">Receptor</keyword>
<evidence type="ECO:0000256" key="8">
    <source>
        <dbReference type="PROSITE-ProRule" id="PRU01360"/>
    </source>
</evidence>